<proteinExistence type="inferred from homology"/>
<dbReference type="InterPro" id="IPR036038">
    <property type="entry name" value="Aminotransferase-like"/>
</dbReference>
<dbReference type="FunFam" id="3.20.10.10:FF:000002">
    <property type="entry name" value="D-alanine aminotransferase"/>
    <property type="match status" value="1"/>
</dbReference>
<protein>
    <recommendedName>
        <fullName evidence="6">Branched-chain-amino-acid aminotransferase-like protein 2</fullName>
    </recommendedName>
</protein>
<accession>A0A2I0K5X2</accession>
<comment type="caution">
    <text evidence="4">The sequence shown here is derived from an EMBL/GenBank/DDBJ whole genome shotgun (WGS) entry which is preliminary data.</text>
</comment>
<dbReference type="InterPro" id="IPR050571">
    <property type="entry name" value="Class-IV_PLP-Dep_Aminotrnsfr"/>
</dbReference>
<comment type="cofactor">
    <cofactor evidence="1">
        <name>pyridoxal 5'-phosphate</name>
        <dbReference type="ChEBI" id="CHEBI:597326"/>
    </cofactor>
</comment>
<dbReference type="STRING" id="22663.A0A2I0K5X2"/>
<dbReference type="EMBL" id="PGOL01000887">
    <property type="protein sequence ID" value="PKI63543.1"/>
    <property type="molecule type" value="Genomic_DNA"/>
</dbReference>
<dbReference type="GO" id="GO:0046394">
    <property type="term" value="P:carboxylic acid biosynthetic process"/>
    <property type="evidence" value="ECO:0007669"/>
    <property type="project" value="UniProtKB-ARBA"/>
</dbReference>
<gene>
    <name evidence="4" type="ORF">CRG98_016061</name>
</gene>
<dbReference type="PANTHER" id="PTHR42743:SF11">
    <property type="entry name" value="AMINODEOXYCHORISMATE LYASE"/>
    <property type="match status" value="1"/>
</dbReference>
<evidence type="ECO:0000256" key="1">
    <source>
        <dbReference type="ARBA" id="ARBA00001933"/>
    </source>
</evidence>
<dbReference type="AlphaFoldDB" id="A0A2I0K5X2"/>
<evidence type="ECO:0000256" key="3">
    <source>
        <dbReference type="ARBA" id="ARBA00022898"/>
    </source>
</evidence>
<organism evidence="4 5">
    <name type="scientific">Punica granatum</name>
    <name type="common">Pomegranate</name>
    <dbReference type="NCBI Taxonomy" id="22663"/>
    <lineage>
        <taxon>Eukaryota</taxon>
        <taxon>Viridiplantae</taxon>
        <taxon>Streptophyta</taxon>
        <taxon>Embryophyta</taxon>
        <taxon>Tracheophyta</taxon>
        <taxon>Spermatophyta</taxon>
        <taxon>Magnoliopsida</taxon>
        <taxon>eudicotyledons</taxon>
        <taxon>Gunneridae</taxon>
        <taxon>Pentapetalae</taxon>
        <taxon>rosids</taxon>
        <taxon>malvids</taxon>
        <taxon>Myrtales</taxon>
        <taxon>Lythraceae</taxon>
        <taxon>Punica</taxon>
    </lineage>
</organism>
<reference evidence="4 5" key="1">
    <citation type="submission" date="2017-11" db="EMBL/GenBank/DDBJ databases">
        <title>De-novo sequencing of pomegranate (Punica granatum L.) genome.</title>
        <authorList>
            <person name="Akparov Z."/>
            <person name="Amiraslanov A."/>
            <person name="Hajiyeva S."/>
            <person name="Abbasov M."/>
            <person name="Kaur K."/>
            <person name="Hamwieh A."/>
            <person name="Solovyev V."/>
            <person name="Salamov A."/>
            <person name="Braich B."/>
            <person name="Kosarev P."/>
            <person name="Mahmoud A."/>
            <person name="Hajiyev E."/>
            <person name="Babayeva S."/>
            <person name="Izzatullayeva V."/>
            <person name="Mammadov A."/>
            <person name="Mammadov A."/>
            <person name="Sharifova S."/>
            <person name="Ojaghi J."/>
            <person name="Eynullazada K."/>
            <person name="Bayramov B."/>
            <person name="Abdulazimova A."/>
            <person name="Shahmuradov I."/>
        </authorList>
    </citation>
    <scope>NUCLEOTIDE SEQUENCE [LARGE SCALE GENOMIC DNA]</scope>
    <source>
        <strain evidence="5">cv. AG2017</strain>
        <tissue evidence="4">Leaf</tissue>
    </source>
</reference>
<evidence type="ECO:0008006" key="6">
    <source>
        <dbReference type="Google" id="ProtNLM"/>
    </source>
</evidence>
<dbReference type="Proteomes" id="UP000233551">
    <property type="component" value="Unassembled WGS sequence"/>
</dbReference>
<evidence type="ECO:0000313" key="4">
    <source>
        <dbReference type="EMBL" id="PKI63543.1"/>
    </source>
</evidence>
<dbReference type="PANTHER" id="PTHR42743">
    <property type="entry name" value="AMINO-ACID AMINOTRANSFERASE"/>
    <property type="match status" value="1"/>
</dbReference>
<dbReference type="SUPFAM" id="SSF56752">
    <property type="entry name" value="D-aminoacid aminotransferase-like PLP-dependent enzymes"/>
    <property type="match status" value="1"/>
</dbReference>
<dbReference type="Gene3D" id="3.20.10.10">
    <property type="entry name" value="D-amino Acid Aminotransferase, subunit A, domain 2"/>
    <property type="match status" value="1"/>
</dbReference>
<dbReference type="InterPro" id="IPR043132">
    <property type="entry name" value="BCAT-like_C"/>
</dbReference>
<comment type="similarity">
    <text evidence="2">Belongs to the class-IV pyridoxal-phosphate-dependent aminotransferase family.</text>
</comment>
<evidence type="ECO:0000313" key="5">
    <source>
        <dbReference type="Proteomes" id="UP000233551"/>
    </source>
</evidence>
<sequence length="121" mass="13346">MLDKDGYVSETNATNIFLVKKGRVLTPHADYCLPGITRATVMDLVVKENLILEERRISLSEFHTADEVWTTGTMGEISPVVKIDGRLVGDGQVGPVTRRLQNAYKNLTDASGVPIPTYREA</sequence>
<dbReference type="GO" id="GO:0008652">
    <property type="term" value="P:amino acid biosynthetic process"/>
    <property type="evidence" value="ECO:0007669"/>
    <property type="project" value="UniProtKB-ARBA"/>
</dbReference>
<dbReference type="InterPro" id="IPR001544">
    <property type="entry name" value="Aminotrans_IV"/>
</dbReference>
<keyword evidence="5" id="KW-1185">Reference proteome</keyword>
<dbReference type="GO" id="GO:0003824">
    <property type="term" value="F:catalytic activity"/>
    <property type="evidence" value="ECO:0007669"/>
    <property type="project" value="InterPro"/>
</dbReference>
<evidence type="ECO:0000256" key="2">
    <source>
        <dbReference type="ARBA" id="ARBA00009320"/>
    </source>
</evidence>
<dbReference type="Pfam" id="PF01063">
    <property type="entry name" value="Aminotran_4"/>
    <property type="match status" value="1"/>
</dbReference>
<keyword evidence="3" id="KW-0663">Pyridoxal phosphate</keyword>
<name>A0A2I0K5X2_PUNGR</name>